<dbReference type="RefSeq" id="WP_028460684.1">
    <property type="nucleotide sequence ID" value="NZ_FSRO01000001.1"/>
</dbReference>
<dbReference type="Proteomes" id="UP000185062">
    <property type="component" value="Unassembled WGS sequence"/>
</dbReference>
<proteinExistence type="predicted"/>
<dbReference type="InterPro" id="IPR001509">
    <property type="entry name" value="Epimerase_deHydtase"/>
</dbReference>
<dbReference type="PANTHER" id="PTHR12126">
    <property type="entry name" value="NADH-UBIQUINONE OXIDOREDUCTASE 39 KDA SUBUNIT-RELATED"/>
    <property type="match status" value="1"/>
</dbReference>
<dbReference type="Gene3D" id="3.40.50.720">
    <property type="entry name" value="NAD(P)-binding Rossmann-like Domain"/>
    <property type="match status" value="1"/>
</dbReference>
<dbReference type="SUPFAM" id="SSF51735">
    <property type="entry name" value="NAD(P)-binding Rossmann-fold domains"/>
    <property type="match status" value="1"/>
</dbReference>
<evidence type="ECO:0000313" key="4">
    <source>
        <dbReference type="Proteomes" id="UP000185062"/>
    </source>
</evidence>
<keyword evidence="1" id="KW-0812">Transmembrane</keyword>
<dbReference type="InterPro" id="IPR036291">
    <property type="entry name" value="NAD(P)-bd_dom_sf"/>
</dbReference>
<feature type="domain" description="NAD-dependent epimerase/dehydratase" evidence="2">
    <location>
        <begin position="122"/>
        <end position="205"/>
    </location>
</feature>
<reference evidence="3 4" key="1">
    <citation type="submission" date="2016-12" db="EMBL/GenBank/DDBJ databases">
        <authorList>
            <person name="Song W.-J."/>
            <person name="Kurnit D.M."/>
        </authorList>
    </citation>
    <scope>NUCLEOTIDE SEQUENCE [LARGE SCALE GENOMIC DNA]</scope>
    <source>
        <strain evidence="3 4">ATCC 49181</strain>
    </source>
</reference>
<dbReference type="InterPro" id="IPR051207">
    <property type="entry name" value="ComplexI_NDUFA9_subunit"/>
</dbReference>
<evidence type="ECO:0000313" key="3">
    <source>
        <dbReference type="EMBL" id="SIO12077.1"/>
    </source>
</evidence>
<gene>
    <name evidence="3" type="ORF">SAMN02743940_0909</name>
</gene>
<feature type="transmembrane region" description="Helical" evidence="1">
    <location>
        <begin position="66"/>
        <end position="87"/>
    </location>
</feature>
<dbReference type="Pfam" id="PF01370">
    <property type="entry name" value="Epimerase"/>
    <property type="match status" value="1"/>
</dbReference>
<organism evidence="3 4">
    <name type="scientific">Nitrosomonas cryotolerans ATCC 49181</name>
    <dbReference type="NCBI Taxonomy" id="1131553"/>
    <lineage>
        <taxon>Bacteria</taxon>
        <taxon>Pseudomonadati</taxon>
        <taxon>Pseudomonadota</taxon>
        <taxon>Betaproteobacteria</taxon>
        <taxon>Nitrosomonadales</taxon>
        <taxon>Nitrosomonadaceae</taxon>
        <taxon>Nitrosomonas</taxon>
    </lineage>
</organism>
<dbReference type="EMBL" id="FSRO01000001">
    <property type="protein sequence ID" value="SIO12077.1"/>
    <property type="molecule type" value="Genomic_DNA"/>
</dbReference>
<sequence length="295" mass="33629">MLERQAGVLGATSLVGECLLRQLAQDKWRVTAFSRRPVTQSHAQISWRQLDSPAQIRAHSGPHKKIAMWLCIAPIWILPAYFSLLLAHGARRIIVLSSTSRFTKNNSPDPGEQAIAQRLADNETQLSSWAAANEIEWIILRPTLIYGYGRDKNITEIARFIRRFGFFPLLGTAHGLRQPIHAEDVAAACLAALTAHHVSNRAYNLTGLEKLSYRDMVQRIFTALGQRPRLLTVSPYFFQLAIKGLRWLPRYRHWTPAMAERMNTDLVFDDSDTRRDLHFSPRPLNLTIKELITRS</sequence>
<evidence type="ECO:0000259" key="2">
    <source>
        <dbReference type="Pfam" id="PF01370"/>
    </source>
</evidence>
<dbReference type="GO" id="GO:0044877">
    <property type="term" value="F:protein-containing complex binding"/>
    <property type="evidence" value="ECO:0007669"/>
    <property type="project" value="TreeGrafter"/>
</dbReference>
<keyword evidence="4" id="KW-1185">Reference proteome</keyword>
<keyword evidence="1" id="KW-1133">Transmembrane helix</keyword>
<dbReference type="STRING" id="44575.SAMN05216419_1002115"/>
<dbReference type="PANTHER" id="PTHR12126:SF11">
    <property type="entry name" value="NADH DEHYDROGENASE [UBIQUINONE] 1 ALPHA SUBCOMPLEX SUBUNIT 9, MITOCHONDRIAL"/>
    <property type="match status" value="1"/>
</dbReference>
<evidence type="ECO:0000256" key="1">
    <source>
        <dbReference type="SAM" id="Phobius"/>
    </source>
</evidence>
<accession>A0A1N6GXB2</accession>
<keyword evidence="1" id="KW-0472">Membrane</keyword>
<dbReference type="AlphaFoldDB" id="A0A1N6GXB2"/>
<protein>
    <submittedName>
        <fullName evidence="3">Nucleoside-diphosphate-sugar epimerase</fullName>
    </submittedName>
</protein>
<name>A0A1N6GXB2_9PROT</name>
<dbReference type="eggNOG" id="COG0451">
    <property type="taxonomic scope" value="Bacteria"/>
</dbReference>